<evidence type="ECO:0000313" key="1">
    <source>
        <dbReference type="EMBL" id="CAA9374996.1"/>
    </source>
</evidence>
<accession>A0A6J4N328</accession>
<gene>
    <name evidence="1" type="ORF">AVDCRST_MAG93-8746</name>
</gene>
<sequence>MDGLLLGPRSVSVYLRLSLLIKYQTHNAINTANSTATRNNTRMIDNGGLTD</sequence>
<reference evidence="1" key="1">
    <citation type="submission" date="2020-02" db="EMBL/GenBank/DDBJ databases">
        <authorList>
            <person name="Meier V. D."/>
        </authorList>
    </citation>
    <scope>NUCLEOTIDE SEQUENCE</scope>
    <source>
        <strain evidence="1">AVDCRST_MAG93</strain>
    </source>
</reference>
<name>A0A6J4N328_9CHLR</name>
<organism evidence="1">
    <name type="scientific">uncultured Chloroflexia bacterium</name>
    <dbReference type="NCBI Taxonomy" id="1672391"/>
    <lineage>
        <taxon>Bacteria</taxon>
        <taxon>Bacillati</taxon>
        <taxon>Chloroflexota</taxon>
        <taxon>Chloroflexia</taxon>
        <taxon>environmental samples</taxon>
    </lineage>
</organism>
<proteinExistence type="predicted"/>
<dbReference type="EMBL" id="CADCTR010002939">
    <property type="protein sequence ID" value="CAA9374996.1"/>
    <property type="molecule type" value="Genomic_DNA"/>
</dbReference>
<dbReference type="AlphaFoldDB" id="A0A6J4N328"/>
<protein>
    <submittedName>
        <fullName evidence="1">Uncharacterized protein</fullName>
    </submittedName>
</protein>